<name>A0A0A3JX43_9BACL</name>
<dbReference type="SUPFAM" id="SSF53850">
    <property type="entry name" value="Periplasmic binding protein-like II"/>
    <property type="match status" value="1"/>
</dbReference>
<keyword evidence="4 5" id="KW-0732">Signal</keyword>
<dbReference type="eggNOG" id="COG1653">
    <property type="taxonomic scope" value="Bacteria"/>
</dbReference>
<feature type="signal peptide" evidence="5">
    <location>
        <begin position="1"/>
        <end position="19"/>
    </location>
</feature>
<accession>A0A0A3JX43</accession>
<feature type="chain" id="PRO_5038376024" evidence="5">
    <location>
        <begin position="20"/>
        <end position="434"/>
    </location>
</feature>
<dbReference type="InterPro" id="IPR006059">
    <property type="entry name" value="SBP"/>
</dbReference>
<comment type="similarity">
    <text evidence="2">Belongs to the bacterial solute-binding protein 1 family.</text>
</comment>
<protein>
    <submittedName>
        <fullName evidence="6">ABC transporter substrate-binding protein</fullName>
    </submittedName>
</protein>
<dbReference type="AlphaFoldDB" id="A0A0A3JX43"/>
<dbReference type="RefSeq" id="WP_036172957.1">
    <property type="nucleotide sequence ID" value="NZ_AVCZ01000005.1"/>
</dbReference>
<dbReference type="Gene3D" id="3.40.190.10">
    <property type="entry name" value="Periplasmic binding protein-like II"/>
    <property type="match status" value="1"/>
</dbReference>
<evidence type="ECO:0000256" key="5">
    <source>
        <dbReference type="SAM" id="SignalP"/>
    </source>
</evidence>
<comment type="caution">
    <text evidence="6">The sequence shown here is derived from an EMBL/GenBank/DDBJ whole genome shotgun (WGS) entry which is preliminary data.</text>
</comment>
<keyword evidence="3" id="KW-0813">Transport</keyword>
<dbReference type="OrthoDB" id="9795467at2"/>
<dbReference type="CDD" id="cd14748">
    <property type="entry name" value="PBP2_UgpB"/>
    <property type="match status" value="1"/>
</dbReference>
<evidence type="ECO:0000256" key="4">
    <source>
        <dbReference type="ARBA" id="ARBA00022729"/>
    </source>
</evidence>
<dbReference type="PANTHER" id="PTHR43649:SF31">
    <property type="entry name" value="SN-GLYCEROL-3-PHOSPHATE-BINDING PERIPLASMIC PROTEIN UGPB"/>
    <property type="match status" value="1"/>
</dbReference>
<evidence type="ECO:0000256" key="2">
    <source>
        <dbReference type="ARBA" id="ARBA00008520"/>
    </source>
</evidence>
<dbReference type="PANTHER" id="PTHR43649">
    <property type="entry name" value="ARABINOSE-BINDING PROTEIN-RELATED"/>
    <property type="match status" value="1"/>
</dbReference>
<dbReference type="PROSITE" id="PS51257">
    <property type="entry name" value="PROKAR_LIPOPROTEIN"/>
    <property type="match status" value="1"/>
</dbReference>
<proteinExistence type="inferred from homology"/>
<evidence type="ECO:0000256" key="1">
    <source>
        <dbReference type="ARBA" id="ARBA00004196"/>
    </source>
</evidence>
<evidence type="ECO:0000313" key="6">
    <source>
        <dbReference type="EMBL" id="KGR91582.1"/>
    </source>
</evidence>
<dbReference type="InterPro" id="IPR050490">
    <property type="entry name" value="Bact_solute-bd_prot1"/>
</dbReference>
<dbReference type="Proteomes" id="UP000030595">
    <property type="component" value="Unassembled WGS sequence"/>
</dbReference>
<gene>
    <name evidence="6" type="ORF">CD30_04545</name>
</gene>
<organism evidence="6 7">
    <name type="scientific">Ureibacillus massiliensis 4400831 = CIP 108448 = CCUG 49529</name>
    <dbReference type="NCBI Taxonomy" id="1211035"/>
    <lineage>
        <taxon>Bacteria</taxon>
        <taxon>Bacillati</taxon>
        <taxon>Bacillota</taxon>
        <taxon>Bacilli</taxon>
        <taxon>Bacillales</taxon>
        <taxon>Caryophanaceae</taxon>
        <taxon>Ureibacillus</taxon>
    </lineage>
</organism>
<reference evidence="6 7" key="1">
    <citation type="submission" date="2014-02" db="EMBL/GenBank/DDBJ databases">
        <title>Draft genome sequence of Lysinibacillus massiliensis CCUG 49529.</title>
        <authorList>
            <person name="Zhang F."/>
            <person name="Wang G."/>
            <person name="Zhang L."/>
        </authorList>
    </citation>
    <scope>NUCLEOTIDE SEQUENCE [LARGE SCALE GENOMIC DNA]</scope>
    <source>
        <strain evidence="6 7">CCUG 49529</strain>
    </source>
</reference>
<evidence type="ECO:0000256" key="3">
    <source>
        <dbReference type="ARBA" id="ARBA00022448"/>
    </source>
</evidence>
<evidence type="ECO:0000313" key="7">
    <source>
        <dbReference type="Proteomes" id="UP000030595"/>
    </source>
</evidence>
<sequence>MKKWLVSIFMLISLISILAACSNNNNNEGASEETNGNENSNNGPVTVNFWHTMTGKNGERIQEMVDRFNSSQAEVEVVATYQGGYDELTTKLQQAIASNTAPDVAVIERAYVEMFAESEVLADLSGFLESSSVISEEDFVEGLMGHSYFNDQLLALPIYRSTPILHVNKTLLEEVGSEVPTNWAELKEVTNKLVVKNGNTIERYGLTMPYDTWYPIAMIGQSGGQFFTDDKTSVGFVDNGIGQEVFEYLTDLQSTGALYYPPQTDSGSIANQMFIEGKVGLMFQSTGTIGNLQDNVDFEYVTAFLPQNDQYSTPTGGGNFAMLDGSQNKEAAWKFMEWVVSDAGGAQQYVIETGYLPFTTKMAESPEIQELWAAEPNRKVAFEQLQYAEDTNKSTKWPTVMHEFFAAIEAIMYDGEDIKSTLETFKEAAELNLN</sequence>
<comment type="subcellular location">
    <subcellularLocation>
        <location evidence="1">Cell envelope</location>
    </subcellularLocation>
</comment>
<keyword evidence="7" id="KW-1185">Reference proteome</keyword>
<dbReference type="Pfam" id="PF13416">
    <property type="entry name" value="SBP_bac_8"/>
    <property type="match status" value="1"/>
</dbReference>
<dbReference type="EMBL" id="JPVQ01000005">
    <property type="protein sequence ID" value="KGR91582.1"/>
    <property type="molecule type" value="Genomic_DNA"/>
</dbReference>
<dbReference type="GO" id="GO:0030313">
    <property type="term" value="C:cell envelope"/>
    <property type="evidence" value="ECO:0007669"/>
    <property type="project" value="UniProtKB-SubCell"/>
</dbReference>